<sequence>MGPLPAERHPADGGAGQRADLHRDHHWRAGQHGRGADWRTSGGPDGQLHRLSCAQGGAVLQHRAHGGHPAVASAGGVPRDQPLRQGNKTMLTRLLSNDFPRSKVLAVILAAILIGLAFAPFLFPGVKALSVAAKVLIFVVLVASFDLLLGYTGIVSFAHTMFFGIGAYGIAMATTRMGPTWMALGVGIGGALLLSLLLSLAVGLFSLRVRAIFFAMITLAVAAAFQTLASQLSEWTGGEDGLTFKVPQLLSPSFEPFENEVLGVLIDGKIITYYLLFVMAVVLVLALLRIVNSPFGRVLQAIRENEFRAEAIGYRVVVYRTTSSVLSALFATMAGAMLALWLRYNGPDTSLSFEIMMDCLLIVVIGGMGTIYGSAIGAVLFLLAQSYLQDLLRMGSEAASALPWLSALLSPDRWLLWLGVLFVLSVYYFPTGVVGRLRAAAARKAG</sequence>
<dbReference type="PANTHER" id="PTHR30482">
    <property type="entry name" value="HIGH-AFFINITY BRANCHED-CHAIN AMINO ACID TRANSPORT SYSTEM PERMEASE"/>
    <property type="match status" value="1"/>
</dbReference>
<dbReference type="CDD" id="cd06581">
    <property type="entry name" value="TM_PBP1_LivM_like"/>
    <property type="match status" value="1"/>
</dbReference>
<evidence type="ECO:0000256" key="5">
    <source>
        <dbReference type="ARBA" id="ARBA00023136"/>
    </source>
</evidence>
<evidence type="ECO:0000313" key="8">
    <source>
        <dbReference type="EMBL" id="AIW81381.1"/>
    </source>
</evidence>
<feature type="transmembrane region" description="Helical" evidence="7">
    <location>
        <begin position="181"/>
        <end position="204"/>
    </location>
</feature>
<evidence type="ECO:0000256" key="2">
    <source>
        <dbReference type="ARBA" id="ARBA00022475"/>
    </source>
</evidence>
<feature type="transmembrane region" description="Helical" evidence="7">
    <location>
        <begin position="271"/>
        <end position="291"/>
    </location>
</feature>
<keyword evidence="5 7" id="KW-0472">Membrane</keyword>
<feature type="transmembrane region" description="Helical" evidence="7">
    <location>
        <begin position="211"/>
        <end position="229"/>
    </location>
</feature>
<evidence type="ECO:0000256" key="3">
    <source>
        <dbReference type="ARBA" id="ARBA00022692"/>
    </source>
</evidence>
<evidence type="ECO:0000256" key="1">
    <source>
        <dbReference type="ARBA" id="ARBA00004651"/>
    </source>
</evidence>
<dbReference type="GO" id="GO:0015658">
    <property type="term" value="F:branched-chain amino acid transmembrane transporter activity"/>
    <property type="evidence" value="ECO:0007669"/>
    <property type="project" value="InterPro"/>
</dbReference>
<keyword evidence="3 7" id="KW-0812">Transmembrane</keyword>
<feature type="compositionally biased region" description="Basic and acidic residues" evidence="6">
    <location>
        <begin position="1"/>
        <end position="11"/>
    </location>
</feature>
<dbReference type="EMBL" id="KM669725">
    <property type="protein sequence ID" value="AIW81381.1"/>
    <property type="molecule type" value="Genomic_DNA"/>
</dbReference>
<name>A0A0K0LBI7_9BACT</name>
<feature type="transmembrane region" description="Helical" evidence="7">
    <location>
        <begin position="104"/>
        <end position="123"/>
    </location>
</feature>
<accession>A0A0K0LBI7</accession>
<dbReference type="AlphaFoldDB" id="A0A0K0LBI7"/>
<reference evidence="8" key="1">
    <citation type="submission" date="2014-09" db="EMBL/GenBank/DDBJ databases">
        <authorList>
            <person name="Magalhaes I.L.F."/>
            <person name="Oliveira U."/>
            <person name="Santos F.R."/>
            <person name="Vidigal T.H.D.A."/>
            <person name="Brescovit A.D."/>
            <person name="Santos A.J."/>
        </authorList>
    </citation>
    <scope>NUCLEOTIDE SEQUENCE</scope>
</reference>
<evidence type="ECO:0000256" key="7">
    <source>
        <dbReference type="SAM" id="Phobius"/>
    </source>
</evidence>
<feature type="transmembrane region" description="Helical" evidence="7">
    <location>
        <begin position="360"/>
        <end position="384"/>
    </location>
</feature>
<dbReference type="PANTHER" id="PTHR30482:SF17">
    <property type="entry name" value="ABC TRANSPORTER ATP-BINDING PROTEIN"/>
    <property type="match status" value="1"/>
</dbReference>
<feature type="transmembrane region" description="Helical" evidence="7">
    <location>
        <begin position="312"/>
        <end position="340"/>
    </location>
</feature>
<protein>
    <submittedName>
        <fullName evidence="8">Inner-membrane translocator</fullName>
    </submittedName>
</protein>
<feature type="region of interest" description="Disordered" evidence="6">
    <location>
        <begin position="1"/>
        <end position="20"/>
    </location>
</feature>
<evidence type="ECO:0000256" key="4">
    <source>
        <dbReference type="ARBA" id="ARBA00022989"/>
    </source>
</evidence>
<feature type="transmembrane region" description="Helical" evidence="7">
    <location>
        <begin position="415"/>
        <end position="434"/>
    </location>
</feature>
<comment type="subcellular location">
    <subcellularLocation>
        <location evidence="1">Cell membrane</location>
        <topology evidence="1">Multi-pass membrane protein</topology>
    </subcellularLocation>
</comment>
<evidence type="ECO:0000256" key="6">
    <source>
        <dbReference type="SAM" id="MobiDB-lite"/>
    </source>
</evidence>
<dbReference type="InterPro" id="IPR043428">
    <property type="entry name" value="LivM-like"/>
</dbReference>
<dbReference type="InterPro" id="IPR001851">
    <property type="entry name" value="ABC_transp_permease"/>
</dbReference>
<feature type="transmembrane region" description="Helical" evidence="7">
    <location>
        <begin position="129"/>
        <end position="149"/>
    </location>
</feature>
<proteinExistence type="predicted"/>
<dbReference type="GO" id="GO:0005886">
    <property type="term" value="C:plasma membrane"/>
    <property type="evidence" value="ECO:0007669"/>
    <property type="project" value="UniProtKB-SubCell"/>
</dbReference>
<keyword evidence="2" id="KW-1003">Cell membrane</keyword>
<feature type="region of interest" description="Disordered" evidence="6">
    <location>
        <begin position="28"/>
        <end position="47"/>
    </location>
</feature>
<organism evidence="8">
    <name type="scientific">uncultured bacterium TB307_p</name>
    <dbReference type="NCBI Taxonomy" id="1552138"/>
    <lineage>
        <taxon>Bacteria</taxon>
        <taxon>environmental samples</taxon>
    </lineage>
</organism>
<dbReference type="Pfam" id="PF02653">
    <property type="entry name" value="BPD_transp_2"/>
    <property type="match status" value="1"/>
</dbReference>
<keyword evidence="4 7" id="KW-1133">Transmembrane helix</keyword>